<dbReference type="HOGENOM" id="CLU_3057132_0_0_2"/>
<keyword evidence="2" id="KW-1185">Reference proteome</keyword>
<dbReference type="InParanoid" id="H1YWC3"/>
<dbReference type="EMBL" id="CM001436">
    <property type="protein sequence ID" value="EHQ34845.1"/>
    <property type="molecule type" value="Genomic_DNA"/>
</dbReference>
<dbReference type="AlphaFoldDB" id="H1YWC3"/>
<organism evidence="1 2">
    <name type="scientific">Methanoplanus limicola DSM 2279</name>
    <dbReference type="NCBI Taxonomy" id="937775"/>
    <lineage>
        <taxon>Archaea</taxon>
        <taxon>Methanobacteriati</taxon>
        <taxon>Methanobacteriota</taxon>
        <taxon>Stenosarchaea group</taxon>
        <taxon>Methanomicrobia</taxon>
        <taxon>Methanomicrobiales</taxon>
        <taxon>Methanomicrobiaceae</taxon>
        <taxon>Methanoplanus</taxon>
    </lineage>
</organism>
<sequence>MADNYSQIYLLYFNGEEIISESAELYPEPTGGFIVDTASFTEEDSDEFFLPEI</sequence>
<evidence type="ECO:0000313" key="2">
    <source>
        <dbReference type="Proteomes" id="UP000005741"/>
    </source>
</evidence>
<gene>
    <name evidence="1" type="ORF">Metlim_0722</name>
</gene>
<evidence type="ECO:0000313" key="1">
    <source>
        <dbReference type="EMBL" id="EHQ34845.1"/>
    </source>
</evidence>
<protein>
    <submittedName>
        <fullName evidence="1">Uncharacterized protein</fullName>
    </submittedName>
</protein>
<name>H1YWC3_9EURY</name>
<reference evidence="1 2" key="1">
    <citation type="submission" date="2011-10" db="EMBL/GenBank/DDBJ databases">
        <title>The Improved High-Quality Draft genome of Methanoplanus limicola DSM 2279.</title>
        <authorList>
            <consortium name="US DOE Joint Genome Institute (JGI-PGF)"/>
            <person name="Lucas S."/>
            <person name="Copeland A."/>
            <person name="Lapidus A."/>
            <person name="Glavina del Rio T."/>
            <person name="Dalin E."/>
            <person name="Tice H."/>
            <person name="Bruce D."/>
            <person name="Goodwin L."/>
            <person name="Pitluck S."/>
            <person name="Peters L."/>
            <person name="Mikhailova N."/>
            <person name="Lu M."/>
            <person name="Kyrpides N."/>
            <person name="Mavromatis K."/>
            <person name="Ivanova N."/>
            <person name="Markowitz V."/>
            <person name="Cheng J.-F."/>
            <person name="Hugenholtz P."/>
            <person name="Woyke T."/>
            <person name="Wu D."/>
            <person name="Wirth R."/>
            <person name="Brambilla E.-M."/>
            <person name="Klenk H.-P."/>
            <person name="Eisen J.A."/>
        </authorList>
    </citation>
    <scope>NUCLEOTIDE SEQUENCE [LARGE SCALE GENOMIC DNA]</scope>
    <source>
        <strain evidence="1 2">DSM 2279</strain>
    </source>
</reference>
<proteinExistence type="predicted"/>
<accession>H1YWC3</accession>
<dbReference type="Proteomes" id="UP000005741">
    <property type="component" value="Chromosome"/>
</dbReference>